<dbReference type="OrthoDB" id="77564at2759"/>
<dbReference type="GO" id="GO:0031491">
    <property type="term" value="F:nucleosome binding"/>
    <property type="evidence" value="ECO:0007669"/>
    <property type="project" value="TreeGrafter"/>
</dbReference>
<dbReference type="PANTHER" id="PTHR15502:SF7">
    <property type="entry name" value="CALCINEURIN-BINDING PROTEIN CABIN-1"/>
    <property type="match status" value="1"/>
</dbReference>
<dbReference type="Proteomes" id="UP000243217">
    <property type="component" value="Unassembled WGS sequence"/>
</dbReference>
<name>A0A1V9ZCF7_9STRA</name>
<feature type="compositionally biased region" description="Basic residues" evidence="3">
    <location>
        <begin position="1758"/>
        <end position="1774"/>
    </location>
</feature>
<keyword evidence="4" id="KW-0378">Hydrolase</keyword>
<gene>
    <name evidence="4" type="ORF">THRCLA_07649</name>
</gene>
<dbReference type="InterPro" id="IPR033053">
    <property type="entry name" value="Hir3/CABIN1"/>
</dbReference>
<accession>A0A1V9ZCF7</accession>
<evidence type="ECO:0000256" key="1">
    <source>
        <dbReference type="ARBA" id="ARBA00004123"/>
    </source>
</evidence>
<dbReference type="GO" id="GO:0005634">
    <property type="term" value="C:nucleus"/>
    <property type="evidence" value="ECO:0007669"/>
    <property type="project" value="UniProtKB-SubCell"/>
</dbReference>
<dbReference type="EMBL" id="JNBS01002057">
    <property type="protein sequence ID" value="OQR95689.1"/>
    <property type="molecule type" value="Genomic_DNA"/>
</dbReference>
<comment type="caution">
    <text evidence="4">The sequence shown here is derived from an EMBL/GenBank/DDBJ whole genome shotgun (WGS) entry which is preliminary data.</text>
</comment>
<keyword evidence="4" id="KW-0269">Exonuclease</keyword>
<keyword evidence="5" id="KW-1185">Reference proteome</keyword>
<keyword evidence="2" id="KW-0539">Nucleus</keyword>
<protein>
    <submittedName>
        <fullName evidence="4">Exonuclease 1</fullName>
    </submittedName>
</protein>
<dbReference type="STRING" id="74557.A0A1V9ZCF7"/>
<dbReference type="PANTHER" id="PTHR15502">
    <property type="entry name" value="CALCINEURIN-BINDING PROTEIN CABIN 1-RELATED"/>
    <property type="match status" value="1"/>
</dbReference>
<dbReference type="GO" id="GO:0006325">
    <property type="term" value="P:chromatin organization"/>
    <property type="evidence" value="ECO:0007669"/>
    <property type="project" value="InterPro"/>
</dbReference>
<evidence type="ECO:0000256" key="2">
    <source>
        <dbReference type="ARBA" id="ARBA00023242"/>
    </source>
</evidence>
<feature type="region of interest" description="Disordered" evidence="3">
    <location>
        <begin position="341"/>
        <end position="365"/>
    </location>
</feature>
<reference evidence="4 5" key="1">
    <citation type="journal article" date="2014" name="Genome Biol. Evol.">
        <title>The secreted proteins of Achlya hypogyna and Thraustotheca clavata identify the ancestral oomycete secretome and reveal gene acquisitions by horizontal gene transfer.</title>
        <authorList>
            <person name="Misner I."/>
            <person name="Blouin N."/>
            <person name="Leonard G."/>
            <person name="Richards T.A."/>
            <person name="Lane C.E."/>
        </authorList>
    </citation>
    <scope>NUCLEOTIDE SEQUENCE [LARGE SCALE GENOMIC DNA]</scope>
    <source>
        <strain evidence="4 5">ATCC 34112</strain>
    </source>
</reference>
<dbReference type="GO" id="GO:0004527">
    <property type="term" value="F:exonuclease activity"/>
    <property type="evidence" value="ECO:0007669"/>
    <property type="project" value="UniProtKB-KW"/>
</dbReference>
<dbReference type="Gene3D" id="1.25.40.10">
    <property type="entry name" value="Tetratricopeptide repeat domain"/>
    <property type="match status" value="1"/>
</dbReference>
<feature type="region of interest" description="Disordered" evidence="3">
    <location>
        <begin position="1754"/>
        <end position="1786"/>
    </location>
</feature>
<organism evidence="4 5">
    <name type="scientific">Thraustotheca clavata</name>
    <dbReference type="NCBI Taxonomy" id="74557"/>
    <lineage>
        <taxon>Eukaryota</taxon>
        <taxon>Sar</taxon>
        <taxon>Stramenopiles</taxon>
        <taxon>Oomycota</taxon>
        <taxon>Saprolegniomycetes</taxon>
        <taxon>Saprolegniales</taxon>
        <taxon>Achlyaceae</taxon>
        <taxon>Thraustotheca</taxon>
    </lineage>
</organism>
<evidence type="ECO:0000313" key="4">
    <source>
        <dbReference type="EMBL" id="OQR95689.1"/>
    </source>
</evidence>
<keyword evidence="4" id="KW-0540">Nuclease</keyword>
<feature type="compositionally biased region" description="Polar residues" evidence="3">
    <location>
        <begin position="343"/>
        <end position="356"/>
    </location>
</feature>
<evidence type="ECO:0000313" key="5">
    <source>
        <dbReference type="Proteomes" id="UP000243217"/>
    </source>
</evidence>
<feature type="compositionally biased region" description="Polar residues" evidence="3">
    <location>
        <begin position="1"/>
        <end position="11"/>
    </location>
</feature>
<evidence type="ECO:0000256" key="3">
    <source>
        <dbReference type="SAM" id="MobiDB-lite"/>
    </source>
</evidence>
<feature type="compositionally biased region" description="Basic and acidic residues" evidence="3">
    <location>
        <begin position="311"/>
        <end position="323"/>
    </location>
</feature>
<feature type="region of interest" description="Disordered" evidence="3">
    <location>
        <begin position="304"/>
        <end position="323"/>
    </location>
</feature>
<dbReference type="InterPro" id="IPR011990">
    <property type="entry name" value="TPR-like_helical_dom_sf"/>
</dbReference>
<comment type="subcellular location">
    <subcellularLocation>
        <location evidence="1">Nucleus</location>
    </subcellularLocation>
</comment>
<proteinExistence type="predicted"/>
<sequence>MWTAINPNGQGASPGPSKRHRDGEDGSPVSPSSPKKKRSKRSLMETEEALEARLTALYEKTLRSHDKPQIAASMYNEILDAITSLEDDTLTTTTRKIQYLCLKNLAQLEAKCELSDAKNALLHFAEALKLDASDCIVWYEAGCVALELNEYSLARAYFESAFGIDPCFWPLVDKFVQVLYILSDEAECLRLVDHILSHDPGHPTALYLQLKLQNKPTDEVEIPKSIAYLEHCREIRDNIPRKSIAISKPVKYALPENTWHSLAHLLLDLFEQTQSIVVDNSFDTKLPFSQQRIVILPATETSPKVEMPDTTIKESERTKRPSIDSEVDDVVLIRPAIERLRQTTESNPSSPTVANRRTSHRTQKRMQDEIEAAIREAKENDISYQLLSFIKKEGESEDILKNTMYDCSERVEPSKDCSQLCFFKADNEESSGTIKLIAPSPISTPRRFKEEQTNLLCIELSDFLQNVWLAKGYTILELMIQFVDVCTRIPGTLLDDQLVELLLWIDKCVNNSLSASMQHVSSAMVKPSTGTKFPPLHARLFILEIQVDRIITKYDPLQHNRNDYITLLKAKLKEVLQIHFDATITGATTLSCRLQWLMLHINEQLGLIDQVVDTLDELLRTMDDTIITIANVKSFPILSKVSVKKMLEKFSFAMKIKEARRLYAKTVQGSKLVEEKILDLLLPHYDVAKEKGGHLEDLMFDLRVYFVSDHCLKTIYSIQNQLSDLKTAGHSSANDQLETPILIILVKCLRHCQKMDICYDILVLCWYFILSPTRFKVIADKATIQCLKYVTTELKALNSETRQSSKELTTLTRICCFQTRDFLLQHFHSSTLLCTVGALLPVSDVPALVGKIVRQITLINLRKRSKFTILNLALAGLQLLYQHLKTMGDDKAIDPTLARALCESIAMYLKDQLSVGKFKAQSRHLLYGACTSFLLLWQHLGDDKDAEDALSMIELLHELLTTGDGLEDRGMCCLDNDLTFLLTTQQILSKIDTKPLGAEFLEDLQAARAQSYCCMYGYALLSSCVEHRRATRKASSSELMDMLSFSITLDQKRVCRKECFALYKSILEQPGTESLIHANVQVSEELSQYINPTLPTEVHTIKIVASESLHGIPEDKYRAHHDLYYLLARNLIFPKHKRRGKEYQVLLDYEQRCVEYIMYLRKDITINPRRADSYYRIAKCIMTLRALIVDQWNVIWTNHFIREYQPHPHETLQGWEFKDTFDVIAKNHFFASVISWMSAADKYDLSDTDSMSDLYDQSEATVKTYSMIIECYTELALRCLDMAATLNSNIAVECYEDSSHILWNIAKETRWSTAPVVKKGLDYISSAMEKTTEDDPEWMRLSFMCGKLSRKLAKVSNSSYESALQMFQQAHKYDDEESSESLPHGFYQLHATRLKLLLHLILRAPKNDLDDPERRHDPIVLGENIDAYYPSNELMNMVEKYSYSTREEKPQSVNEFEHNTTMRREKFKMLVDNCIDALECIPLQDKYFHPAYYALARGIYYAGFLLQGERYGAIAALKWMKPLFDKKRSQVVAVWLSESPMNKLEELSQQQAKYDCLRIKYHSFYMHLLVEVGDYARVCEITSWVLSSKEDHWVMDAMLAHGLVARSHLARGRVLDMYFKCLFQENIDEPPAVKAMSHLHRMYGVYMETQEAWPRARYHNQPVWPRIMSNMGNWVWELAMSYALAQALKADATTDPLCVQIVLYVKGKMGQRDLSSVNEMTWIGMPVELDVEKRHDWSTLVKNALAFCSSMWPEKTKPKSKQPNKPKIRMRWPPHKTFDMLSDEMS</sequence>
<dbReference type="SUPFAM" id="SSF48452">
    <property type="entry name" value="TPR-like"/>
    <property type="match status" value="1"/>
</dbReference>
<feature type="region of interest" description="Disordered" evidence="3">
    <location>
        <begin position="1"/>
        <end position="45"/>
    </location>
</feature>